<keyword evidence="7" id="KW-0508">mRNA splicing</keyword>
<name>A0ABQ5K3C7_9EUKA</name>
<evidence type="ECO:0000256" key="7">
    <source>
        <dbReference type="ARBA" id="ARBA00023187"/>
    </source>
</evidence>
<gene>
    <name evidence="13" type="ORF">ADUPG1_013544</name>
</gene>
<dbReference type="PANTHER" id="PTHR10701:SF0">
    <property type="entry name" value="SMALL NUCLEAR RIBONUCLEOPROTEIN-ASSOCIATED PROTEIN B"/>
    <property type="match status" value="1"/>
</dbReference>
<keyword evidence="4" id="KW-0963">Cytoplasm</keyword>
<evidence type="ECO:0000256" key="8">
    <source>
        <dbReference type="ARBA" id="ARBA00023242"/>
    </source>
</evidence>
<feature type="region of interest" description="Disordered" evidence="11">
    <location>
        <begin position="134"/>
        <end position="160"/>
    </location>
</feature>
<dbReference type="SUPFAM" id="SSF50182">
    <property type="entry name" value="Sm-like ribonucleoproteins"/>
    <property type="match status" value="2"/>
</dbReference>
<evidence type="ECO:0000313" key="13">
    <source>
        <dbReference type="EMBL" id="GKT26955.1"/>
    </source>
</evidence>
<dbReference type="SMART" id="SM00651">
    <property type="entry name" value="Sm"/>
    <property type="match status" value="1"/>
</dbReference>
<proteinExistence type="inferred from homology"/>
<keyword evidence="14" id="KW-1185">Reference proteome</keyword>
<evidence type="ECO:0000256" key="9">
    <source>
        <dbReference type="ARBA" id="ARBA00023274"/>
    </source>
</evidence>
<evidence type="ECO:0000256" key="4">
    <source>
        <dbReference type="ARBA" id="ARBA00022490"/>
    </source>
</evidence>
<evidence type="ECO:0000256" key="5">
    <source>
        <dbReference type="ARBA" id="ARBA00022664"/>
    </source>
</evidence>
<keyword evidence="8" id="KW-0539">Nucleus</keyword>
<sequence>MSHKFDRYLNHMVRVYGDDGREYYGQLIGFDIYQNLALSATDEFRKVKRTGEIEKRHLGLILIGFDIYQNLALSATDEFRKVKRTGEIEKRHLGLIVLRGKTISQIQIAGPATKQLLIKHRLAAAASAAKRAATVLDKHPPAPPSAPQTGLPVSGSGLPK</sequence>
<dbReference type="EMBL" id="BQXS01012693">
    <property type="protein sequence ID" value="GKT26955.1"/>
    <property type="molecule type" value="Genomic_DNA"/>
</dbReference>
<accession>A0ABQ5K3C7</accession>
<dbReference type="InterPro" id="IPR001163">
    <property type="entry name" value="Sm_dom_euk/arc"/>
</dbReference>
<keyword evidence="5" id="KW-0507">mRNA processing</keyword>
<evidence type="ECO:0000256" key="10">
    <source>
        <dbReference type="ARBA" id="ARBA00041355"/>
    </source>
</evidence>
<comment type="caution">
    <text evidence="13">The sequence shown here is derived from an EMBL/GenBank/DDBJ whole genome shotgun (WGS) entry which is preliminary data.</text>
</comment>
<dbReference type="Gene3D" id="2.30.30.100">
    <property type="match status" value="2"/>
</dbReference>
<organism evidence="13 14">
    <name type="scientific">Aduncisulcus paluster</name>
    <dbReference type="NCBI Taxonomy" id="2918883"/>
    <lineage>
        <taxon>Eukaryota</taxon>
        <taxon>Metamonada</taxon>
        <taxon>Carpediemonas-like organisms</taxon>
        <taxon>Aduncisulcus</taxon>
    </lineage>
</organism>
<dbReference type="PANTHER" id="PTHR10701">
    <property type="entry name" value="SMALL NUCLEAR RIBONUCLEOPROTEIN-ASSOCIATED PROTEIN B AND N"/>
    <property type="match status" value="1"/>
</dbReference>
<evidence type="ECO:0000313" key="14">
    <source>
        <dbReference type="Proteomes" id="UP001057375"/>
    </source>
</evidence>
<comment type="subcellular location">
    <subcellularLocation>
        <location evidence="2">Cytoplasm</location>
    </subcellularLocation>
    <subcellularLocation>
        <location evidence="1">Nucleus</location>
    </subcellularLocation>
</comment>
<evidence type="ECO:0000256" key="11">
    <source>
        <dbReference type="SAM" id="MobiDB-lite"/>
    </source>
</evidence>
<dbReference type="Proteomes" id="UP001057375">
    <property type="component" value="Unassembled WGS sequence"/>
</dbReference>
<evidence type="ECO:0000256" key="2">
    <source>
        <dbReference type="ARBA" id="ARBA00004496"/>
    </source>
</evidence>
<reference evidence="13" key="1">
    <citation type="submission" date="2022-03" db="EMBL/GenBank/DDBJ databases">
        <title>Draft genome sequence of Aduncisulcus paluster, a free-living microaerophilic Fornicata.</title>
        <authorList>
            <person name="Yuyama I."/>
            <person name="Kume K."/>
            <person name="Tamura T."/>
            <person name="Inagaki Y."/>
            <person name="Hashimoto T."/>
        </authorList>
    </citation>
    <scope>NUCLEOTIDE SEQUENCE</scope>
    <source>
        <strain evidence="13">NY0171</strain>
    </source>
</reference>
<dbReference type="InterPro" id="IPR010920">
    <property type="entry name" value="LSM_dom_sf"/>
</dbReference>
<evidence type="ECO:0000256" key="3">
    <source>
        <dbReference type="ARBA" id="ARBA00009123"/>
    </source>
</evidence>
<evidence type="ECO:0000256" key="6">
    <source>
        <dbReference type="ARBA" id="ARBA00022884"/>
    </source>
</evidence>
<keyword evidence="6" id="KW-0694">RNA-binding</keyword>
<dbReference type="InterPro" id="IPR050914">
    <property type="entry name" value="snRNP_SmB/NAA38-like"/>
</dbReference>
<dbReference type="PROSITE" id="PS52002">
    <property type="entry name" value="SM"/>
    <property type="match status" value="1"/>
</dbReference>
<protein>
    <recommendedName>
        <fullName evidence="10">Sm protein B</fullName>
    </recommendedName>
</protein>
<evidence type="ECO:0000256" key="1">
    <source>
        <dbReference type="ARBA" id="ARBA00004123"/>
    </source>
</evidence>
<feature type="domain" description="Sm" evidence="12">
    <location>
        <begin position="1"/>
        <end position="112"/>
    </location>
</feature>
<keyword evidence="9" id="KW-0687">Ribonucleoprotein</keyword>
<dbReference type="Pfam" id="PF01423">
    <property type="entry name" value="LSM"/>
    <property type="match status" value="1"/>
</dbReference>
<comment type="similarity">
    <text evidence="3">Belongs to the snRNP SmB/SmN family.</text>
</comment>
<dbReference type="InterPro" id="IPR047575">
    <property type="entry name" value="Sm"/>
</dbReference>
<evidence type="ECO:0000259" key="12">
    <source>
        <dbReference type="PROSITE" id="PS52002"/>
    </source>
</evidence>